<dbReference type="CDD" id="cd00090">
    <property type="entry name" value="HTH_ARSR"/>
    <property type="match status" value="1"/>
</dbReference>
<organism evidence="5 6">
    <name type="scientific">Celeribacter baekdonensis</name>
    <dbReference type="NCBI Taxonomy" id="875171"/>
    <lineage>
        <taxon>Bacteria</taxon>
        <taxon>Pseudomonadati</taxon>
        <taxon>Pseudomonadota</taxon>
        <taxon>Alphaproteobacteria</taxon>
        <taxon>Rhodobacterales</taxon>
        <taxon>Roseobacteraceae</taxon>
        <taxon>Celeribacter</taxon>
    </lineage>
</organism>
<evidence type="ECO:0000313" key="5">
    <source>
        <dbReference type="EMBL" id="SDG02414.1"/>
    </source>
</evidence>
<evidence type="ECO:0000256" key="1">
    <source>
        <dbReference type="ARBA" id="ARBA00023015"/>
    </source>
</evidence>
<keyword evidence="3" id="KW-0804">Transcription</keyword>
<dbReference type="Gene3D" id="1.10.10.10">
    <property type="entry name" value="Winged helix-like DNA-binding domain superfamily/Winged helix DNA-binding domain"/>
    <property type="match status" value="1"/>
</dbReference>
<dbReference type="InterPro" id="IPR019888">
    <property type="entry name" value="Tscrpt_reg_AsnC-like"/>
</dbReference>
<dbReference type="GO" id="GO:0005829">
    <property type="term" value="C:cytosol"/>
    <property type="evidence" value="ECO:0007669"/>
    <property type="project" value="TreeGrafter"/>
</dbReference>
<dbReference type="PROSITE" id="PS50956">
    <property type="entry name" value="HTH_ASNC_2"/>
    <property type="match status" value="1"/>
</dbReference>
<dbReference type="EMBL" id="FNBL01000010">
    <property type="protein sequence ID" value="SDG02414.1"/>
    <property type="molecule type" value="Genomic_DNA"/>
</dbReference>
<evidence type="ECO:0000313" key="6">
    <source>
        <dbReference type="Proteomes" id="UP000182284"/>
    </source>
</evidence>
<reference evidence="5 6" key="1">
    <citation type="submission" date="2016-10" db="EMBL/GenBank/DDBJ databases">
        <authorList>
            <person name="de Groot N.N."/>
        </authorList>
    </citation>
    <scope>NUCLEOTIDE SEQUENCE [LARGE SCALE GENOMIC DNA]</scope>
    <source>
        <strain evidence="5 6">DSM 27375</strain>
    </source>
</reference>
<dbReference type="PRINTS" id="PR00033">
    <property type="entry name" value="HTHASNC"/>
</dbReference>
<dbReference type="InterPro" id="IPR011008">
    <property type="entry name" value="Dimeric_a/b-barrel"/>
</dbReference>
<feature type="domain" description="HTH asnC-type" evidence="4">
    <location>
        <begin position="3"/>
        <end position="64"/>
    </location>
</feature>
<proteinExistence type="predicted"/>
<dbReference type="InterPro" id="IPR000485">
    <property type="entry name" value="AsnC-type_HTH_dom"/>
</dbReference>
<dbReference type="GO" id="GO:0043200">
    <property type="term" value="P:response to amino acid"/>
    <property type="evidence" value="ECO:0007669"/>
    <property type="project" value="TreeGrafter"/>
</dbReference>
<dbReference type="GO" id="GO:0043565">
    <property type="term" value="F:sequence-specific DNA binding"/>
    <property type="evidence" value="ECO:0007669"/>
    <property type="project" value="InterPro"/>
</dbReference>
<evidence type="ECO:0000256" key="3">
    <source>
        <dbReference type="ARBA" id="ARBA00023163"/>
    </source>
</evidence>
<dbReference type="InterPro" id="IPR036388">
    <property type="entry name" value="WH-like_DNA-bd_sf"/>
</dbReference>
<dbReference type="Gene3D" id="3.30.70.920">
    <property type="match status" value="1"/>
</dbReference>
<dbReference type="SMART" id="SM00344">
    <property type="entry name" value="HTH_ASNC"/>
    <property type="match status" value="1"/>
</dbReference>
<keyword evidence="2" id="KW-0238">DNA-binding</keyword>
<dbReference type="InterPro" id="IPR011991">
    <property type="entry name" value="ArsR-like_HTH"/>
</dbReference>
<dbReference type="SUPFAM" id="SSF54909">
    <property type="entry name" value="Dimeric alpha+beta barrel"/>
    <property type="match status" value="1"/>
</dbReference>
<dbReference type="PANTHER" id="PTHR30154">
    <property type="entry name" value="LEUCINE-RESPONSIVE REGULATORY PROTEIN"/>
    <property type="match status" value="1"/>
</dbReference>
<accession>A0A1G7QVD6</accession>
<evidence type="ECO:0000256" key="2">
    <source>
        <dbReference type="ARBA" id="ARBA00023125"/>
    </source>
</evidence>
<dbReference type="SUPFAM" id="SSF46785">
    <property type="entry name" value="Winged helix' DNA-binding domain"/>
    <property type="match status" value="1"/>
</dbReference>
<dbReference type="PANTHER" id="PTHR30154:SF34">
    <property type="entry name" value="TRANSCRIPTIONAL REGULATOR AZLB"/>
    <property type="match status" value="1"/>
</dbReference>
<sequence>MAIDELDRKILRVLSVDARVSHQDLAERVGLSPTPCARRIRKLEADQIITGYGARIDAGKLGFGFSVFVSVKLDQQVENRLVEFEKTIRDCPEIVDCWLMTGSFDYLMLVLVSDLAEYEQFLTRRLTRMPGVASIESSVPIRRVKEQAARLR</sequence>
<gene>
    <name evidence="5" type="ORF">SAMN04488117_11089</name>
</gene>
<evidence type="ECO:0000259" key="4">
    <source>
        <dbReference type="PROSITE" id="PS50956"/>
    </source>
</evidence>
<dbReference type="Proteomes" id="UP000182284">
    <property type="component" value="Unassembled WGS sequence"/>
</dbReference>
<dbReference type="Pfam" id="PF01037">
    <property type="entry name" value="AsnC_trans_reg"/>
    <property type="match status" value="1"/>
</dbReference>
<keyword evidence="1" id="KW-0805">Transcription regulation</keyword>
<dbReference type="Pfam" id="PF13404">
    <property type="entry name" value="HTH_AsnC-type"/>
    <property type="match status" value="1"/>
</dbReference>
<dbReference type="AlphaFoldDB" id="A0A1G7QVD6"/>
<dbReference type="InterPro" id="IPR036390">
    <property type="entry name" value="WH_DNA-bd_sf"/>
</dbReference>
<dbReference type="GO" id="GO:0006355">
    <property type="term" value="P:regulation of DNA-templated transcription"/>
    <property type="evidence" value="ECO:0007669"/>
    <property type="project" value="UniProtKB-ARBA"/>
</dbReference>
<name>A0A1G7QVD6_9RHOB</name>
<dbReference type="InterPro" id="IPR019887">
    <property type="entry name" value="Tscrpt_reg_AsnC/Lrp_C"/>
</dbReference>
<protein>
    <submittedName>
        <fullName evidence="5">Transcriptional regulator, AsnC family</fullName>
    </submittedName>
</protein>